<dbReference type="InterPro" id="IPR002105">
    <property type="entry name" value="Dockerin_1_rpt"/>
</dbReference>
<gene>
    <name evidence="8" type="ORF">H9868_03335</name>
</gene>
<evidence type="ECO:0000256" key="5">
    <source>
        <dbReference type="SAM" id="MobiDB-lite"/>
    </source>
</evidence>
<dbReference type="Pfam" id="PF00149">
    <property type="entry name" value="Metallophos"/>
    <property type="match status" value="1"/>
</dbReference>
<reference evidence="8" key="2">
    <citation type="submission" date="2021-04" db="EMBL/GenBank/DDBJ databases">
        <authorList>
            <person name="Gilroy R."/>
        </authorList>
    </citation>
    <scope>NUCLEOTIDE SEQUENCE</scope>
    <source>
        <strain evidence="8">ChiGjej6B6-1540</strain>
    </source>
</reference>
<dbReference type="GO" id="GO:0004553">
    <property type="term" value="F:hydrolase activity, hydrolyzing O-glycosyl compounds"/>
    <property type="evidence" value="ECO:0007669"/>
    <property type="project" value="InterPro"/>
</dbReference>
<dbReference type="PANTHER" id="PTHR42988">
    <property type="entry name" value="PHOSPHOHYDROLASE"/>
    <property type="match status" value="1"/>
</dbReference>
<dbReference type="InterPro" id="IPR016134">
    <property type="entry name" value="Dockerin_dom"/>
</dbReference>
<dbReference type="InterPro" id="IPR013783">
    <property type="entry name" value="Ig-like_fold"/>
</dbReference>
<evidence type="ECO:0000259" key="7">
    <source>
        <dbReference type="PROSITE" id="PS51766"/>
    </source>
</evidence>
<keyword evidence="6" id="KW-0732">Signal</keyword>
<dbReference type="PROSITE" id="PS51766">
    <property type="entry name" value="DOCKERIN"/>
    <property type="match status" value="1"/>
</dbReference>
<evidence type="ECO:0000313" key="9">
    <source>
        <dbReference type="Proteomes" id="UP000824192"/>
    </source>
</evidence>
<dbReference type="Proteomes" id="UP000824192">
    <property type="component" value="Unassembled WGS sequence"/>
</dbReference>
<dbReference type="GO" id="GO:0000272">
    <property type="term" value="P:polysaccharide catabolic process"/>
    <property type="evidence" value="ECO:0007669"/>
    <property type="project" value="InterPro"/>
</dbReference>
<evidence type="ECO:0000256" key="2">
    <source>
        <dbReference type="ARBA" id="ARBA00022801"/>
    </source>
</evidence>
<feature type="signal peptide" evidence="6">
    <location>
        <begin position="1"/>
        <end position="26"/>
    </location>
</feature>
<evidence type="ECO:0000256" key="3">
    <source>
        <dbReference type="ARBA" id="ARBA00023004"/>
    </source>
</evidence>
<evidence type="ECO:0000256" key="1">
    <source>
        <dbReference type="ARBA" id="ARBA00022723"/>
    </source>
</evidence>
<organism evidence="8 9">
    <name type="scientific">Candidatus Flavonifractor merdipullorum</name>
    <dbReference type="NCBI Taxonomy" id="2838590"/>
    <lineage>
        <taxon>Bacteria</taxon>
        <taxon>Bacillati</taxon>
        <taxon>Bacillota</taxon>
        <taxon>Clostridia</taxon>
        <taxon>Eubacteriales</taxon>
        <taxon>Oscillospiraceae</taxon>
        <taxon>Flavonifractor</taxon>
    </lineage>
</organism>
<dbReference type="Gene3D" id="2.60.120.200">
    <property type="match status" value="1"/>
</dbReference>
<dbReference type="Pfam" id="PF00404">
    <property type="entry name" value="Dockerin_1"/>
    <property type="match status" value="1"/>
</dbReference>
<dbReference type="Gene3D" id="3.30.750.180">
    <property type="entry name" value="GpdQ, beta-strand dimerisation domain"/>
    <property type="match status" value="1"/>
</dbReference>
<dbReference type="InterPro" id="IPR036439">
    <property type="entry name" value="Dockerin_dom_sf"/>
</dbReference>
<feature type="compositionally biased region" description="Polar residues" evidence="5">
    <location>
        <begin position="335"/>
        <end position="347"/>
    </location>
</feature>
<dbReference type="SUPFAM" id="SSF49899">
    <property type="entry name" value="Concanavalin A-like lectins/glucanases"/>
    <property type="match status" value="1"/>
</dbReference>
<comment type="caution">
    <text evidence="8">The sequence shown here is derived from an EMBL/GenBank/DDBJ whole genome shotgun (WGS) entry which is preliminary data.</text>
</comment>
<dbReference type="Pfam" id="PF13385">
    <property type="entry name" value="Laminin_G_3"/>
    <property type="match status" value="1"/>
</dbReference>
<proteinExistence type="inferred from homology"/>
<reference evidence="8" key="1">
    <citation type="journal article" date="2021" name="PeerJ">
        <title>Extensive microbial diversity within the chicken gut microbiome revealed by metagenomics and culture.</title>
        <authorList>
            <person name="Gilroy R."/>
            <person name="Ravi A."/>
            <person name="Getino M."/>
            <person name="Pursley I."/>
            <person name="Horton D.L."/>
            <person name="Alikhan N.F."/>
            <person name="Baker D."/>
            <person name="Gharbi K."/>
            <person name="Hall N."/>
            <person name="Watson M."/>
            <person name="Adriaenssens E.M."/>
            <person name="Foster-Nyarko E."/>
            <person name="Jarju S."/>
            <person name="Secka A."/>
            <person name="Antonio M."/>
            <person name="Oren A."/>
            <person name="Chaudhuri R.R."/>
            <person name="La Ragione R."/>
            <person name="Hildebrand F."/>
            <person name="Pallen M.J."/>
        </authorList>
    </citation>
    <scope>NUCLEOTIDE SEQUENCE</scope>
    <source>
        <strain evidence="8">ChiGjej6B6-1540</strain>
    </source>
</reference>
<dbReference type="SUPFAM" id="SSF56300">
    <property type="entry name" value="Metallo-dependent phosphatases"/>
    <property type="match status" value="1"/>
</dbReference>
<dbReference type="InterPro" id="IPR042281">
    <property type="entry name" value="GpdQ_beta-strand"/>
</dbReference>
<dbReference type="CDD" id="cd00063">
    <property type="entry name" value="FN3"/>
    <property type="match status" value="1"/>
</dbReference>
<dbReference type="InterPro" id="IPR050884">
    <property type="entry name" value="CNP_phosphodiesterase-III"/>
</dbReference>
<feature type="chain" id="PRO_5038919952" evidence="6">
    <location>
        <begin position="27"/>
        <end position="880"/>
    </location>
</feature>
<keyword evidence="2" id="KW-0378">Hydrolase</keyword>
<dbReference type="PROSITE" id="PS00018">
    <property type="entry name" value="EF_HAND_1"/>
    <property type="match status" value="2"/>
</dbReference>
<keyword evidence="3" id="KW-0408">Iron</keyword>
<dbReference type="PANTHER" id="PTHR42988:SF2">
    <property type="entry name" value="CYCLIC NUCLEOTIDE PHOSPHODIESTERASE CBUA0032-RELATED"/>
    <property type="match status" value="1"/>
</dbReference>
<evidence type="ECO:0000256" key="6">
    <source>
        <dbReference type="SAM" id="SignalP"/>
    </source>
</evidence>
<dbReference type="InterPro" id="IPR004843">
    <property type="entry name" value="Calcineurin-like_PHP"/>
</dbReference>
<dbReference type="EMBL" id="DXGA01000074">
    <property type="protein sequence ID" value="HIW93554.1"/>
    <property type="molecule type" value="Genomic_DNA"/>
</dbReference>
<protein>
    <submittedName>
        <fullName evidence="8">Metallophosphoesterase</fullName>
    </submittedName>
</protein>
<dbReference type="AlphaFoldDB" id="A0A9D1UMN6"/>
<feature type="domain" description="Dockerin" evidence="7">
    <location>
        <begin position="812"/>
        <end position="879"/>
    </location>
</feature>
<dbReference type="CDD" id="cd14256">
    <property type="entry name" value="Dockerin_I"/>
    <property type="match status" value="1"/>
</dbReference>
<dbReference type="Gene3D" id="1.10.1330.10">
    <property type="entry name" value="Dockerin domain"/>
    <property type="match status" value="1"/>
</dbReference>
<name>A0A9D1UMN6_9FIRM</name>
<evidence type="ECO:0000256" key="4">
    <source>
        <dbReference type="ARBA" id="ARBA00025742"/>
    </source>
</evidence>
<feature type="region of interest" description="Disordered" evidence="5">
    <location>
        <begin position="329"/>
        <end position="350"/>
    </location>
</feature>
<accession>A0A9D1UMN6</accession>
<dbReference type="SUPFAM" id="SSF63446">
    <property type="entry name" value="Type I dockerin domain"/>
    <property type="match status" value="1"/>
</dbReference>
<dbReference type="InterPro" id="IPR029052">
    <property type="entry name" value="Metallo-depent_PP-like"/>
</dbReference>
<dbReference type="InterPro" id="IPR042283">
    <property type="entry name" value="GpdQ_catalytic"/>
</dbReference>
<comment type="similarity">
    <text evidence="4">Belongs to the cyclic nucleotide phosphodiesterase class-III family.</text>
</comment>
<dbReference type="Gene3D" id="2.60.40.10">
    <property type="entry name" value="Immunoglobulins"/>
    <property type="match status" value="1"/>
</dbReference>
<sequence>MHLYWKRGLTACMAAALLTGAMPALAWEAPSDNNWQAASREGVAARFFVGSDVHIGRNADASAKLTNALNVFNEIDPQADGVLLVGDITNNGASGEYDTLMDLIHASPLSDKVVLAMGNHEFNTFLGAVDRFESKTGQDNNEVRYYRDDDGNLTATVVKLGASNYGGNYTESYDMLKTALETATGENAEAPIIVLGHHGIRDTAYVTNEWYGNYGEGTDKDMVALMEQYPQVIHISGHSHSTLEDARSIYQDDGYTAIQDSTIGAYFENETGKVDPDSGSAATIPPQAEESSQALRIDVMEDGTIDIYRLDLTDGDYMYADEPWTFDANDESDRPYTTTRADQSDAPSFSDGAAVTVSSVTKGSAVVHFPAAQAASGENVDMIQAYEVTLTPDNGGSAKTVRVFADYYKDESRQRADWEVKVTGLEAGVTYTPSVVALTSYEKASAAITGEAFNTANPPYVTPEADVLDVDFNRDQTGGDTNGHDIKIFGQPTLKFDEELGRNVMVFDGQDDGLRYAMSKSDYTELVDGMTVELYYKPLDTKNNNPMGNTQLSGFCFEQKSGTNTVEFWARVGGSYVKPAAQVTKDAWNHLTATFDGSSVKIYLNGELQDTKSASGSITVPPLYLFLGGDTTSGGDLEYAANCEIALARVYTGAMNAEDVKKAYEAATQPAVDPEEGQVSVSVEGPQRVGQNVRAHYSLNLTGDTQNLKTMGLLVTVKGSEEGLFEGQQFTAGTGFTILEDRAVTNEDGSVTHGLVLGCGLSDETAGENPTALDFYIRTAAGKTGDLTVTIDRVDMNEGVTANIDTASVNTAVVNTFDVNADGAVTIDDVTMAQSFYRAAEGGENWEEAKKADVNADGVVDLRDLVEISNAYLDTILPNA</sequence>
<dbReference type="GO" id="GO:0046872">
    <property type="term" value="F:metal ion binding"/>
    <property type="evidence" value="ECO:0007669"/>
    <property type="project" value="UniProtKB-KW"/>
</dbReference>
<dbReference type="InterPro" id="IPR003961">
    <property type="entry name" value="FN3_dom"/>
</dbReference>
<evidence type="ECO:0000313" key="8">
    <source>
        <dbReference type="EMBL" id="HIW93554.1"/>
    </source>
</evidence>
<dbReference type="InterPro" id="IPR018247">
    <property type="entry name" value="EF_Hand_1_Ca_BS"/>
</dbReference>
<dbReference type="InterPro" id="IPR013320">
    <property type="entry name" value="ConA-like_dom_sf"/>
</dbReference>
<dbReference type="Gene3D" id="3.60.21.40">
    <property type="entry name" value="GpdQ, catalytic alpha/beta sandwich domain"/>
    <property type="match status" value="1"/>
</dbReference>
<keyword evidence="1" id="KW-0479">Metal-binding</keyword>